<evidence type="ECO:0000313" key="4">
    <source>
        <dbReference type="EMBL" id="KAK7031707.1"/>
    </source>
</evidence>
<dbReference type="GO" id="GO:0019323">
    <property type="term" value="P:pentose catabolic process"/>
    <property type="evidence" value="ECO:0007669"/>
    <property type="project" value="TreeGrafter"/>
</dbReference>
<dbReference type="PANTHER" id="PTHR22789:SF0">
    <property type="entry name" value="3-OXO-TETRONATE 4-PHOSPHATE DECARBOXYLASE-RELATED"/>
    <property type="match status" value="1"/>
</dbReference>
<dbReference type="Proteomes" id="UP001362999">
    <property type="component" value="Unassembled WGS sequence"/>
</dbReference>
<feature type="domain" description="Class II aldolase/adducin N-terminal" evidence="3">
    <location>
        <begin position="25"/>
        <end position="226"/>
    </location>
</feature>
<dbReference type="Gene3D" id="3.40.225.10">
    <property type="entry name" value="Class II aldolase/adducin N-terminal domain"/>
    <property type="match status" value="1"/>
</dbReference>
<evidence type="ECO:0000256" key="1">
    <source>
        <dbReference type="ARBA" id="ARBA00022723"/>
    </source>
</evidence>
<dbReference type="AlphaFoldDB" id="A0AAW0BY20"/>
<evidence type="ECO:0000313" key="5">
    <source>
        <dbReference type="Proteomes" id="UP001362999"/>
    </source>
</evidence>
<organism evidence="4 5">
    <name type="scientific">Favolaschia claudopus</name>
    <dbReference type="NCBI Taxonomy" id="2862362"/>
    <lineage>
        <taxon>Eukaryota</taxon>
        <taxon>Fungi</taxon>
        <taxon>Dikarya</taxon>
        <taxon>Basidiomycota</taxon>
        <taxon>Agaricomycotina</taxon>
        <taxon>Agaricomycetes</taxon>
        <taxon>Agaricomycetidae</taxon>
        <taxon>Agaricales</taxon>
        <taxon>Marasmiineae</taxon>
        <taxon>Mycenaceae</taxon>
        <taxon>Favolaschia</taxon>
    </lineage>
</organism>
<sequence length="274" mass="30404">MGQALDVMSEQSQADSHSMYIQCLQNLSIASKILAHHGIVDGFGHVSCRDPRSPKEHFLLSRNLAPALVEPEDIVPWRISDAEPVHPDSPRGFLERCIHSEIYRKVSNSCISLQFDDVEAVIHFHSLSIIPFGLMEIPFKAAYHMASFLGSEPAPIFEIRDSFGPTTDMLIRNTTQGEALASLFKEESHTRPLVLMRGHGATLVAPSLKLAVFRAIYTQDNAKILTNLASLAGGVDPLHLARYLSKEECEASAESNSGQVLRAWDVWCKELEEK</sequence>
<proteinExistence type="predicted"/>
<keyword evidence="5" id="KW-1185">Reference proteome</keyword>
<evidence type="ECO:0000259" key="3">
    <source>
        <dbReference type="SMART" id="SM01007"/>
    </source>
</evidence>
<comment type="caution">
    <text evidence="4">The sequence shown here is derived from an EMBL/GenBank/DDBJ whole genome shotgun (WGS) entry which is preliminary data.</text>
</comment>
<name>A0AAW0BY20_9AGAR</name>
<evidence type="ECO:0000256" key="2">
    <source>
        <dbReference type="ARBA" id="ARBA00023239"/>
    </source>
</evidence>
<dbReference type="SUPFAM" id="SSF53639">
    <property type="entry name" value="AraD/HMP-PK domain-like"/>
    <property type="match status" value="1"/>
</dbReference>
<dbReference type="InterPro" id="IPR036409">
    <property type="entry name" value="Aldolase_II/adducin_N_sf"/>
</dbReference>
<dbReference type="SMART" id="SM01007">
    <property type="entry name" value="Aldolase_II"/>
    <property type="match status" value="1"/>
</dbReference>
<dbReference type="GO" id="GO:0005829">
    <property type="term" value="C:cytosol"/>
    <property type="evidence" value="ECO:0007669"/>
    <property type="project" value="TreeGrafter"/>
</dbReference>
<accession>A0AAW0BY20</accession>
<gene>
    <name evidence="4" type="ORF">R3P38DRAFT_2925264</name>
</gene>
<keyword evidence="1" id="KW-0479">Metal-binding</keyword>
<protein>
    <submittedName>
        <fullName evidence="4">Aldolase-II domain-containing protein</fullName>
    </submittedName>
</protein>
<dbReference type="InterPro" id="IPR050197">
    <property type="entry name" value="Aldolase_class_II_sugar_metab"/>
</dbReference>
<dbReference type="EMBL" id="JAWWNJ010000024">
    <property type="protein sequence ID" value="KAK7031707.1"/>
    <property type="molecule type" value="Genomic_DNA"/>
</dbReference>
<dbReference type="GO" id="GO:0016832">
    <property type="term" value="F:aldehyde-lyase activity"/>
    <property type="evidence" value="ECO:0007669"/>
    <property type="project" value="TreeGrafter"/>
</dbReference>
<keyword evidence="2" id="KW-0456">Lyase</keyword>
<reference evidence="4 5" key="1">
    <citation type="journal article" date="2024" name="J Genomics">
        <title>Draft genome sequencing and assembly of Favolaschia claudopus CIRM-BRFM 2984 isolated from oak limbs.</title>
        <authorList>
            <person name="Navarro D."/>
            <person name="Drula E."/>
            <person name="Chaduli D."/>
            <person name="Cazenave R."/>
            <person name="Ahrendt S."/>
            <person name="Wang J."/>
            <person name="Lipzen A."/>
            <person name="Daum C."/>
            <person name="Barry K."/>
            <person name="Grigoriev I.V."/>
            <person name="Favel A."/>
            <person name="Rosso M.N."/>
            <person name="Martin F."/>
        </authorList>
    </citation>
    <scope>NUCLEOTIDE SEQUENCE [LARGE SCALE GENOMIC DNA]</scope>
    <source>
        <strain evidence="4 5">CIRM-BRFM 2984</strain>
    </source>
</reference>
<dbReference type="InterPro" id="IPR001303">
    <property type="entry name" value="Aldolase_II/adducin_N"/>
</dbReference>
<dbReference type="Pfam" id="PF00596">
    <property type="entry name" value="Aldolase_II"/>
    <property type="match status" value="1"/>
</dbReference>
<dbReference type="PANTHER" id="PTHR22789">
    <property type="entry name" value="FUCULOSE PHOSPHATE ALDOLASE"/>
    <property type="match status" value="1"/>
</dbReference>
<dbReference type="GO" id="GO:0046872">
    <property type="term" value="F:metal ion binding"/>
    <property type="evidence" value="ECO:0007669"/>
    <property type="project" value="UniProtKB-KW"/>
</dbReference>